<dbReference type="PANTHER" id="PTHR43694">
    <property type="entry name" value="RIBONUCLEASE J"/>
    <property type="match status" value="1"/>
</dbReference>
<dbReference type="AlphaFoldDB" id="A0A382G4B3"/>
<dbReference type="EMBL" id="UINC01053344">
    <property type="protein sequence ID" value="SVB69749.1"/>
    <property type="molecule type" value="Genomic_DNA"/>
</dbReference>
<dbReference type="InterPro" id="IPR001279">
    <property type="entry name" value="Metallo-B-lactamas"/>
</dbReference>
<dbReference type="Pfam" id="PF22505">
    <property type="entry name" value="RNase_J_b_CASP"/>
    <property type="match status" value="1"/>
</dbReference>
<feature type="domain" description="Metallo-beta-lactamase" evidence="1">
    <location>
        <begin position="10"/>
        <end position="198"/>
    </location>
</feature>
<accession>A0A382G4B3</accession>
<evidence type="ECO:0000313" key="2">
    <source>
        <dbReference type="EMBL" id="SVB69749.1"/>
    </source>
</evidence>
<dbReference type="Gene3D" id="3.60.15.10">
    <property type="entry name" value="Ribonuclease Z/Hydroxyacylglutathione hydrolase-like"/>
    <property type="match status" value="1"/>
</dbReference>
<dbReference type="SUPFAM" id="SSF56281">
    <property type="entry name" value="Metallo-hydrolase/oxidoreductase"/>
    <property type="match status" value="1"/>
</dbReference>
<dbReference type="CDD" id="cd07714">
    <property type="entry name" value="RNaseJ_MBL-fold"/>
    <property type="match status" value="1"/>
</dbReference>
<dbReference type="PANTHER" id="PTHR43694:SF1">
    <property type="entry name" value="RIBONUCLEASE J"/>
    <property type="match status" value="1"/>
</dbReference>
<sequence>VPLGGTEEIGMNFNLYGLGAPEKHDWLIIDMGITFGDDSTPGVEVIVPDPSFIAERREKLLGIILTHGHEDHLGAVPYLWDRLRCPIYATPFTAELLREKLKVNGSLSEIEIVEVPLRGHFTVGPFSLELITLTHSMPEPNAIVIRTPLGSIFHTGDWKFDPEPVVGDISDEAALAALGDEGVLACIGDSTNIFVDGNSGSESSLLENMTKLIGKSAGKVAVTCFASNVARIKTIFNAATANDRAVALVGRSLWRINSAARKTGYLVDLPPFLEAEEAKHIPSNEILYICTGSQGEARAALSSIASGNNREVTFGQGDTVIFSSRIIPGNELS</sequence>
<reference evidence="2" key="1">
    <citation type="submission" date="2018-05" db="EMBL/GenBank/DDBJ databases">
        <authorList>
            <person name="Lanie J.A."/>
            <person name="Ng W.-L."/>
            <person name="Kazmierczak K.M."/>
            <person name="Andrzejewski T.M."/>
            <person name="Davidsen T.M."/>
            <person name="Wayne K.J."/>
            <person name="Tettelin H."/>
            <person name="Glass J.I."/>
            <person name="Rusch D."/>
            <person name="Podicherti R."/>
            <person name="Tsui H.-C.T."/>
            <person name="Winkler M.E."/>
        </authorList>
    </citation>
    <scope>NUCLEOTIDE SEQUENCE</scope>
</reference>
<dbReference type="SMART" id="SM00849">
    <property type="entry name" value="Lactamase_B"/>
    <property type="match status" value="1"/>
</dbReference>
<name>A0A382G4B3_9ZZZZ</name>
<dbReference type="Pfam" id="PF00753">
    <property type="entry name" value="Lactamase_B"/>
    <property type="match status" value="1"/>
</dbReference>
<feature type="non-terminal residue" evidence="2">
    <location>
        <position position="1"/>
    </location>
</feature>
<dbReference type="InterPro" id="IPR055132">
    <property type="entry name" value="RNase_J_b_CASP"/>
</dbReference>
<feature type="non-terminal residue" evidence="2">
    <location>
        <position position="333"/>
    </location>
</feature>
<proteinExistence type="predicted"/>
<evidence type="ECO:0000259" key="1">
    <source>
        <dbReference type="SMART" id="SM00849"/>
    </source>
</evidence>
<protein>
    <recommendedName>
        <fullName evidence="1">Metallo-beta-lactamase domain-containing protein</fullName>
    </recommendedName>
</protein>
<dbReference type="InterPro" id="IPR036866">
    <property type="entry name" value="RibonucZ/Hydroxyglut_hydro"/>
</dbReference>
<gene>
    <name evidence="2" type="ORF">METZ01_LOCUS222603</name>
</gene>
<organism evidence="2">
    <name type="scientific">marine metagenome</name>
    <dbReference type="NCBI Taxonomy" id="408172"/>
    <lineage>
        <taxon>unclassified sequences</taxon>
        <taxon>metagenomes</taxon>
        <taxon>ecological metagenomes</taxon>
    </lineage>
</organism>